<evidence type="ECO:0000259" key="14">
    <source>
        <dbReference type="PROSITE" id="PS51103"/>
    </source>
</evidence>
<evidence type="ECO:0000256" key="6">
    <source>
        <dbReference type="ARBA" id="ARBA00022683"/>
    </source>
</evidence>
<dbReference type="InterPro" id="IPR018113">
    <property type="entry name" value="PTrfase_EIIB_Cys"/>
</dbReference>
<feature type="transmembrane region" description="Helical" evidence="12">
    <location>
        <begin position="87"/>
        <end position="108"/>
    </location>
</feature>
<keyword evidence="5" id="KW-0808">Transferase</keyword>
<evidence type="ECO:0000256" key="7">
    <source>
        <dbReference type="ARBA" id="ARBA00022692"/>
    </source>
</evidence>
<evidence type="ECO:0000256" key="12">
    <source>
        <dbReference type="SAM" id="Phobius"/>
    </source>
</evidence>
<keyword evidence="9 12" id="KW-1133">Transmembrane helix</keyword>
<feature type="domain" description="PTS EIIB type-1" evidence="13">
    <location>
        <begin position="452"/>
        <end position="529"/>
    </location>
</feature>
<evidence type="ECO:0000256" key="5">
    <source>
        <dbReference type="ARBA" id="ARBA00022679"/>
    </source>
</evidence>
<evidence type="ECO:0000256" key="8">
    <source>
        <dbReference type="ARBA" id="ARBA00022777"/>
    </source>
</evidence>
<evidence type="ECO:0000256" key="10">
    <source>
        <dbReference type="ARBA" id="ARBA00023136"/>
    </source>
</evidence>
<dbReference type="OrthoDB" id="9764327at2"/>
<keyword evidence="2" id="KW-0813">Transport</keyword>
<keyword evidence="3" id="KW-1003">Cell membrane</keyword>
<keyword evidence="16" id="KW-1185">Reference proteome</keyword>
<evidence type="ECO:0000256" key="11">
    <source>
        <dbReference type="PROSITE-ProRule" id="PRU00421"/>
    </source>
</evidence>
<dbReference type="InterPro" id="IPR010975">
    <property type="entry name" value="PTS_IIBC_a_glc"/>
</dbReference>
<evidence type="ECO:0000256" key="9">
    <source>
        <dbReference type="ARBA" id="ARBA00022989"/>
    </source>
</evidence>
<dbReference type="EMBL" id="CDGG01000001">
    <property type="protein sequence ID" value="CEI80424.1"/>
    <property type="molecule type" value="Genomic_DNA"/>
</dbReference>
<dbReference type="InterPro" id="IPR003352">
    <property type="entry name" value="PTS_EIIC"/>
</dbReference>
<dbReference type="InterPro" id="IPR036878">
    <property type="entry name" value="Glu_permease_IIB"/>
</dbReference>
<dbReference type="CDD" id="cd00212">
    <property type="entry name" value="PTS_IIB_glc"/>
    <property type="match status" value="1"/>
</dbReference>
<keyword evidence="10 12" id="KW-0472">Membrane</keyword>
<comment type="subcellular location">
    <subcellularLocation>
        <location evidence="1">Cell membrane</location>
        <topology evidence="1">Multi-pass membrane protein</topology>
    </subcellularLocation>
</comment>
<feature type="transmembrane region" description="Helical" evidence="12">
    <location>
        <begin position="352"/>
        <end position="374"/>
    </location>
</feature>
<dbReference type="Pfam" id="PF00367">
    <property type="entry name" value="PTS_EIIB"/>
    <property type="match status" value="1"/>
</dbReference>
<dbReference type="NCBIfam" id="TIGR02005">
    <property type="entry name" value="PTS-IIBC-alpha"/>
    <property type="match status" value="1"/>
</dbReference>
<reference evidence="15 16" key="1">
    <citation type="submission" date="2014-11" db="EMBL/GenBank/DDBJ databases">
        <authorList>
            <person name="Urmite Genomes Urmite Genomes"/>
        </authorList>
    </citation>
    <scope>NUCLEOTIDE SEQUENCE [LARGE SCALE GENOMIC DNA]</scope>
    <source>
        <strain evidence="15 16">Oc5</strain>
    </source>
</reference>
<evidence type="ECO:0000256" key="1">
    <source>
        <dbReference type="ARBA" id="ARBA00004651"/>
    </source>
</evidence>
<dbReference type="GO" id="GO:0016301">
    <property type="term" value="F:kinase activity"/>
    <property type="evidence" value="ECO:0007669"/>
    <property type="project" value="UniProtKB-KW"/>
</dbReference>
<dbReference type="PROSITE" id="PS51103">
    <property type="entry name" value="PTS_EIIC_TYPE_1"/>
    <property type="match status" value="1"/>
</dbReference>
<evidence type="ECO:0000256" key="2">
    <source>
        <dbReference type="ARBA" id="ARBA00022448"/>
    </source>
</evidence>
<feature type="transmembrane region" description="Helical" evidence="12">
    <location>
        <begin position="304"/>
        <end position="320"/>
    </location>
</feature>
<dbReference type="Proteomes" id="UP000040453">
    <property type="component" value="Unassembled WGS sequence"/>
</dbReference>
<dbReference type="PROSITE" id="PS01035">
    <property type="entry name" value="PTS_EIIB_TYPE_1_CYS"/>
    <property type="match status" value="1"/>
</dbReference>
<dbReference type="InterPro" id="IPR013013">
    <property type="entry name" value="PTS_EIIC_1"/>
</dbReference>
<accession>A0A0A1MKQ5</accession>
<dbReference type="GO" id="GO:0009401">
    <property type="term" value="P:phosphoenolpyruvate-dependent sugar phosphotransferase system"/>
    <property type="evidence" value="ECO:0007669"/>
    <property type="project" value="UniProtKB-KW"/>
</dbReference>
<feature type="transmembrane region" description="Helical" evidence="12">
    <location>
        <begin position="163"/>
        <end position="192"/>
    </location>
</feature>
<dbReference type="GO" id="GO:0005886">
    <property type="term" value="C:plasma membrane"/>
    <property type="evidence" value="ECO:0007669"/>
    <property type="project" value="UniProtKB-SubCell"/>
</dbReference>
<dbReference type="InterPro" id="IPR001996">
    <property type="entry name" value="PTS_IIB_1"/>
</dbReference>
<evidence type="ECO:0000256" key="3">
    <source>
        <dbReference type="ARBA" id="ARBA00022475"/>
    </source>
</evidence>
<dbReference type="RefSeq" id="WP_042528888.1">
    <property type="nucleotide sequence ID" value="NZ_CDGG01000001.1"/>
</dbReference>
<dbReference type="InterPro" id="IPR050429">
    <property type="entry name" value="PTS_Glucose_EIICBA"/>
</dbReference>
<feature type="transmembrane region" description="Helical" evidence="12">
    <location>
        <begin position="380"/>
        <end position="404"/>
    </location>
</feature>
<gene>
    <name evidence="15" type="primary">malP_1</name>
    <name evidence="15" type="ORF">BN997_00227</name>
</gene>
<dbReference type="PANTHER" id="PTHR30009">
    <property type="entry name" value="CYTOCHROME C-TYPE SYNTHESIS PROTEIN AND PTS TRANSMEMBRANE COMPONENT"/>
    <property type="match status" value="1"/>
</dbReference>
<feature type="transmembrane region" description="Helical" evidence="12">
    <location>
        <begin position="128"/>
        <end position="151"/>
    </location>
</feature>
<feature type="transmembrane region" description="Helical" evidence="12">
    <location>
        <begin position="51"/>
        <end position="75"/>
    </location>
</feature>
<proteinExistence type="predicted"/>
<keyword evidence="7 12" id="KW-0812">Transmembrane</keyword>
<dbReference type="SUPFAM" id="SSF55604">
    <property type="entry name" value="Glucose permease domain IIB"/>
    <property type="match status" value="1"/>
</dbReference>
<dbReference type="GO" id="GO:0008982">
    <property type="term" value="F:protein-N(PI)-phosphohistidine-sugar phosphotransferase activity"/>
    <property type="evidence" value="ECO:0007669"/>
    <property type="project" value="InterPro"/>
</dbReference>
<organism evidence="15 16">
    <name type="scientific">Oceanobacillus oncorhynchi</name>
    <dbReference type="NCBI Taxonomy" id="545501"/>
    <lineage>
        <taxon>Bacteria</taxon>
        <taxon>Bacillati</taxon>
        <taxon>Bacillota</taxon>
        <taxon>Bacilli</taxon>
        <taxon>Bacillales</taxon>
        <taxon>Bacillaceae</taxon>
        <taxon>Oceanobacillus</taxon>
    </lineage>
</organism>
<name>A0A0A1MKQ5_9BACI</name>
<evidence type="ECO:0000259" key="13">
    <source>
        <dbReference type="PROSITE" id="PS51098"/>
    </source>
</evidence>
<dbReference type="PROSITE" id="PS51098">
    <property type="entry name" value="PTS_EIIB_TYPE_1"/>
    <property type="match status" value="1"/>
</dbReference>
<feature type="transmembrane region" description="Helical" evidence="12">
    <location>
        <begin position="269"/>
        <end position="292"/>
    </location>
</feature>
<keyword evidence="4" id="KW-0762">Sugar transport</keyword>
<protein>
    <submittedName>
        <fullName evidence="15">PTS system maltose-specific EIICB component</fullName>
    </submittedName>
</protein>
<dbReference type="Gene3D" id="3.30.1360.60">
    <property type="entry name" value="Glucose permease domain IIB"/>
    <property type="match status" value="1"/>
</dbReference>
<dbReference type="STRING" id="545501.BN997_00227"/>
<sequence length="529" mass="58684">MNAIKRFGSAMIVPVLLFAFFGIVVGLATLFKNPAIMGGIAEEGTMWYNIWTIIESGGWTIFDHMELAFVIGLPISLAKKAQARATLAALMVYLVFNNYINAILTLWPSTFGVDLSQGVENLTGVKEIAGIPTLDTNIIGAIAISGIVIWIHNRFYDKKLPDMLGIFQGLVFVTIIGFFVMIPFAFLIAFVWPYVQQGIGSLQGFITQAGYIGVWLFHFLERVLIPTGLHHFIYTPFEYGPAAVNEGLKPYWITHLNEFANSTAALKDLYPYGFLMQGNIKMFGCLGIALAMYYSTPKANRKKVLALVLPATLTAVFAGITEPLEFTFLFIAPYLFVIHALLGATMVTIMNMFGVVGMMGSGFIEIAALNWIPLSSNHGGIYIVQAIIGLIFVALYFVLFRWIILKFDIALPGRKTDEEAKLYTKQDYQNAKKEEETDNQEIAAATYDSEYEEKAVYYLEGLGGKENIKDVTNCATRLRVTVKDPDLVKGNDYFTKNQMAHGIAQSGQSIQVIVGLSVPQVRDSFETKL</sequence>
<dbReference type="PANTHER" id="PTHR30009:SF12">
    <property type="entry name" value="PHOSPHOTRANSFERASE IIC COMPONENT GLVC"/>
    <property type="match status" value="1"/>
</dbReference>
<feature type="active site" description="Phosphocysteine intermediate; for EIIB activity" evidence="11">
    <location>
        <position position="474"/>
    </location>
</feature>
<dbReference type="Pfam" id="PF02378">
    <property type="entry name" value="PTS_EIIC"/>
    <property type="match status" value="1"/>
</dbReference>
<dbReference type="GO" id="GO:0090563">
    <property type="term" value="F:protein-phosphocysteine-sugar phosphotransferase activity"/>
    <property type="evidence" value="ECO:0007669"/>
    <property type="project" value="TreeGrafter"/>
</dbReference>
<keyword evidence="8" id="KW-0418">Kinase</keyword>
<feature type="transmembrane region" description="Helical" evidence="12">
    <location>
        <begin position="326"/>
        <end position="345"/>
    </location>
</feature>
<evidence type="ECO:0000313" key="16">
    <source>
        <dbReference type="Proteomes" id="UP000040453"/>
    </source>
</evidence>
<evidence type="ECO:0000313" key="15">
    <source>
        <dbReference type="EMBL" id="CEI80424.1"/>
    </source>
</evidence>
<feature type="domain" description="PTS EIIC type-1" evidence="14">
    <location>
        <begin position="1"/>
        <end position="416"/>
    </location>
</feature>
<evidence type="ECO:0000256" key="4">
    <source>
        <dbReference type="ARBA" id="ARBA00022597"/>
    </source>
</evidence>
<feature type="transmembrane region" description="Helical" evidence="12">
    <location>
        <begin position="12"/>
        <end position="31"/>
    </location>
</feature>
<dbReference type="NCBIfam" id="TIGR00826">
    <property type="entry name" value="EIIB_glc"/>
    <property type="match status" value="1"/>
</dbReference>
<dbReference type="AlphaFoldDB" id="A0A0A1MKQ5"/>
<keyword evidence="6" id="KW-0598">Phosphotransferase system</keyword>